<evidence type="ECO:0000313" key="3">
    <source>
        <dbReference type="Proteomes" id="UP000230768"/>
    </source>
</evidence>
<keyword evidence="1" id="KW-0472">Membrane</keyword>
<dbReference type="AlphaFoldDB" id="A0A2G8IPV6"/>
<feature type="transmembrane region" description="Helical" evidence="1">
    <location>
        <begin position="16"/>
        <end position="34"/>
    </location>
</feature>
<accession>A0A2G8IPV6</accession>
<dbReference type="Proteomes" id="UP000230768">
    <property type="component" value="Unassembled WGS sequence"/>
</dbReference>
<evidence type="ECO:0000256" key="1">
    <source>
        <dbReference type="SAM" id="Phobius"/>
    </source>
</evidence>
<comment type="caution">
    <text evidence="2">The sequence shown here is derived from an EMBL/GenBank/DDBJ whole genome shotgun (WGS) entry which is preliminary data.</text>
</comment>
<dbReference type="EMBL" id="PEKP01000033">
    <property type="protein sequence ID" value="PIK25504.1"/>
    <property type="molecule type" value="Genomic_DNA"/>
</dbReference>
<proteinExistence type="predicted"/>
<organism evidence="2 3">
    <name type="scientific">Bacillus pumilus</name>
    <name type="common">Bacillus mesentericus</name>
    <dbReference type="NCBI Taxonomy" id="1408"/>
    <lineage>
        <taxon>Bacteria</taxon>
        <taxon>Bacillati</taxon>
        <taxon>Bacillota</taxon>
        <taxon>Bacilli</taxon>
        <taxon>Bacillales</taxon>
        <taxon>Bacillaceae</taxon>
        <taxon>Bacillus</taxon>
    </lineage>
</organism>
<protein>
    <submittedName>
        <fullName evidence="2">Uncharacterized protein</fullName>
    </submittedName>
</protein>
<feature type="transmembrane region" description="Helical" evidence="1">
    <location>
        <begin position="40"/>
        <end position="57"/>
    </location>
</feature>
<evidence type="ECO:0000313" key="2">
    <source>
        <dbReference type="EMBL" id="PIK25504.1"/>
    </source>
</evidence>
<keyword evidence="1" id="KW-0812">Transmembrane</keyword>
<keyword evidence="1" id="KW-1133">Transmembrane helix</keyword>
<sequence>MKTNKTVICAITKKDLSLFFIYDLFIATLAYYLFKFEPTAFYECAGVMGSILCPLLLKKWLYR</sequence>
<gene>
    <name evidence="2" type="ORF">CTV99_17485</name>
</gene>
<name>A0A2G8IPV6_BACPU</name>
<reference evidence="2 3" key="1">
    <citation type="submission" date="2017-11" db="EMBL/GenBank/DDBJ databases">
        <title>Draft genome sequence of Bacillus pumilus 51_5il from lake Gorkoye (Russia: Novosibirsk region).</title>
        <authorList>
            <person name="Shipova A.A."/>
            <person name="Rozanov A.S."/>
            <person name="Bryanskaya A.V."/>
            <person name="Peltek S.E."/>
        </authorList>
    </citation>
    <scope>NUCLEOTIDE SEQUENCE [LARGE SCALE GENOMIC DNA]</scope>
    <source>
        <strain evidence="2 3">51_5il</strain>
    </source>
</reference>